<protein>
    <submittedName>
        <fullName evidence="1">Uncharacterized protein</fullName>
    </submittedName>
</protein>
<evidence type="ECO:0000313" key="1">
    <source>
        <dbReference type="EMBL" id="RMB94861.1"/>
    </source>
</evidence>
<keyword evidence="2" id="KW-1185">Reference proteome</keyword>
<accession>A0A3M0J078</accession>
<evidence type="ECO:0000313" key="2">
    <source>
        <dbReference type="Proteomes" id="UP000269221"/>
    </source>
</evidence>
<dbReference type="Proteomes" id="UP000269221">
    <property type="component" value="Unassembled WGS sequence"/>
</dbReference>
<gene>
    <name evidence="1" type="ORF">DUI87_28665</name>
</gene>
<sequence length="119" mass="13553">MHLHAIGNYRGARVLLLQNNDNLQFALDIYPGKISIHILATNYLKQTFIWFPNSFKNSNSNKSRENLCRCVRDDEAAEEEQDMSITDDDIIRITASEGIPIQTAKAFDFSRQASSFLLS</sequence>
<organism evidence="1 2">
    <name type="scientific">Hirundo rustica rustica</name>
    <dbReference type="NCBI Taxonomy" id="333673"/>
    <lineage>
        <taxon>Eukaryota</taxon>
        <taxon>Metazoa</taxon>
        <taxon>Chordata</taxon>
        <taxon>Craniata</taxon>
        <taxon>Vertebrata</taxon>
        <taxon>Euteleostomi</taxon>
        <taxon>Archelosauria</taxon>
        <taxon>Archosauria</taxon>
        <taxon>Dinosauria</taxon>
        <taxon>Saurischia</taxon>
        <taxon>Theropoda</taxon>
        <taxon>Coelurosauria</taxon>
        <taxon>Aves</taxon>
        <taxon>Neognathae</taxon>
        <taxon>Neoaves</taxon>
        <taxon>Telluraves</taxon>
        <taxon>Australaves</taxon>
        <taxon>Passeriformes</taxon>
        <taxon>Sylvioidea</taxon>
        <taxon>Hirundinidae</taxon>
        <taxon>Hirundo</taxon>
    </lineage>
</organism>
<dbReference type="AlphaFoldDB" id="A0A3M0J078"/>
<proteinExistence type="predicted"/>
<dbReference type="EMBL" id="QRBI01000193">
    <property type="protein sequence ID" value="RMB94861.1"/>
    <property type="molecule type" value="Genomic_DNA"/>
</dbReference>
<reference evidence="1 2" key="1">
    <citation type="submission" date="2018-07" db="EMBL/GenBank/DDBJ databases">
        <title>A high quality draft genome assembly of the barn swallow (H. rustica rustica).</title>
        <authorList>
            <person name="Formenti G."/>
            <person name="Chiara M."/>
            <person name="Poveda L."/>
            <person name="Francoijs K.-J."/>
            <person name="Bonisoli-Alquati A."/>
            <person name="Canova L."/>
            <person name="Gianfranceschi L."/>
            <person name="Horner D.S."/>
            <person name="Saino N."/>
        </authorList>
    </citation>
    <scope>NUCLEOTIDE SEQUENCE [LARGE SCALE GENOMIC DNA]</scope>
    <source>
        <strain evidence="1">Chelidonia</strain>
        <tissue evidence="1">Blood</tissue>
    </source>
</reference>
<comment type="caution">
    <text evidence="1">The sequence shown here is derived from an EMBL/GenBank/DDBJ whole genome shotgun (WGS) entry which is preliminary data.</text>
</comment>
<name>A0A3M0J078_HIRRU</name>